<dbReference type="AlphaFoldDB" id="A0A845BFQ7"/>
<proteinExistence type="predicted"/>
<dbReference type="EMBL" id="SNVJ01000015">
    <property type="protein sequence ID" value="MXP64884.1"/>
    <property type="molecule type" value="Genomic_DNA"/>
</dbReference>
<dbReference type="SUPFAM" id="SSF54427">
    <property type="entry name" value="NTF2-like"/>
    <property type="match status" value="1"/>
</dbReference>
<dbReference type="InterPro" id="IPR014284">
    <property type="entry name" value="RNA_pol_sigma-70_dom"/>
</dbReference>
<keyword evidence="5" id="KW-1185">Reference proteome</keyword>
<name>A0A845BFQ7_9PROT</name>
<dbReference type="InterPro" id="IPR007627">
    <property type="entry name" value="RNA_pol_sigma70_r2"/>
</dbReference>
<gene>
    <name evidence="4" type="ORF">E0493_16140</name>
</gene>
<dbReference type="NCBIfam" id="NF007214">
    <property type="entry name" value="PRK09636.1"/>
    <property type="match status" value="1"/>
</dbReference>
<dbReference type="InterPro" id="IPR013324">
    <property type="entry name" value="RNA_pol_sigma_r3/r4-like"/>
</dbReference>
<evidence type="ECO:0000313" key="5">
    <source>
        <dbReference type="Proteomes" id="UP000460715"/>
    </source>
</evidence>
<evidence type="ECO:0000259" key="2">
    <source>
        <dbReference type="Pfam" id="PF04542"/>
    </source>
</evidence>
<sequence length="287" mass="31282">MPPELAAFAGLRPRLLRLAYRMLGSVAEAEDVVQETWLRWQGAEKEGLRDPEAFLIRIATRLCLDALRAARRRRENYVGPWLPEPLVDPFAPAEPPLADELTLTMMLVLERLSPAERAAFLLHDVFGLDFAEIAQSLSREEAACRQLASRARRQLQAARPRFSAAPEAGIRLAEAFFAASRSGDASALRQMLAAEAVALTDGGGRRRAALNPILGPARIAAFFAGLARKGAFATAPPLHLGMIDGLPGFVTREPDGGLQATALQPEGEVIAAVYIQRNPDKLRHLLQ</sequence>
<dbReference type="InterPro" id="IPR052704">
    <property type="entry name" value="ECF_Sigma-70_Domain"/>
</dbReference>
<feature type="domain" description="RNA polymerase sigma-70 region 2" evidence="2">
    <location>
        <begin position="11"/>
        <end position="73"/>
    </location>
</feature>
<dbReference type="SUPFAM" id="SSF88659">
    <property type="entry name" value="Sigma3 and sigma4 domains of RNA polymerase sigma factors"/>
    <property type="match status" value="1"/>
</dbReference>
<dbReference type="SUPFAM" id="SSF88946">
    <property type="entry name" value="Sigma2 domain of RNA polymerase sigma factors"/>
    <property type="match status" value="1"/>
</dbReference>
<dbReference type="Gene3D" id="1.10.1740.10">
    <property type="match status" value="1"/>
</dbReference>
<dbReference type="PANTHER" id="PTHR30173">
    <property type="entry name" value="SIGMA 19 FACTOR"/>
    <property type="match status" value="1"/>
</dbReference>
<evidence type="ECO:0000256" key="1">
    <source>
        <dbReference type="ARBA" id="ARBA00011344"/>
    </source>
</evidence>
<dbReference type="GO" id="GO:0006352">
    <property type="term" value="P:DNA-templated transcription initiation"/>
    <property type="evidence" value="ECO:0007669"/>
    <property type="project" value="InterPro"/>
</dbReference>
<reference evidence="4 5" key="1">
    <citation type="submission" date="2019-03" db="EMBL/GenBank/DDBJ databases">
        <title>Roseomonas sp. a novel Roseomonas species isolated from Sea whip Gorgonian.</title>
        <authorList>
            <person name="Li F."/>
            <person name="Pan X."/>
            <person name="Huang S."/>
            <person name="Li Z."/>
            <person name="Meng B."/>
        </authorList>
    </citation>
    <scope>NUCLEOTIDE SEQUENCE [LARGE SCALE GENOMIC DNA]</scope>
    <source>
        <strain evidence="4 5">M0104</strain>
    </source>
</reference>
<feature type="domain" description="RNA polymerase sigma factor 70 region 4 type 2" evidence="3">
    <location>
        <begin position="106"/>
        <end position="155"/>
    </location>
</feature>
<dbReference type="GO" id="GO:0016987">
    <property type="term" value="F:sigma factor activity"/>
    <property type="evidence" value="ECO:0007669"/>
    <property type="project" value="InterPro"/>
</dbReference>
<dbReference type="Gene3D" id="1.10.10.10">
    <property type="entry name" value="Winged helix-like DNA-binding domain superfamily/Winged helix DNA-binding domain"/>
    <property type="match status" value="1"/>
</dbReference>
<dbReference type="Proteomes" id="UP000460715">
    <property type="component" value="Unassembled WGS sequence"/>
</dbReference>
<dbReference type="InterPro" id="IPR013325">
    <property type="entry name" value="RNA_pol_sigma_r2"/>
</dbReference>
<dbReference type="OrthoDB" id="9794372at2"/>
<dbReference type="InterPro" id="IPR013249">
    <property type="entry name" value="RNA_pol_sigma70_r4_t2"/>
</dbReference>
<dbReference type="InterPro" id="IPR032710">
    <property type="entry name" value="NTF2-like_dom_sf"/>
</dbReference>
<dbReference type="PANTHER" id="PTHR30173:SF36">
    <property type="entry name" value="ECF RNA POLYMERASE SIGMA FACTOR SIGJ"/>
    <property type="match status" value="1"/>
</dbReference>
<dbReference type="NCBIfam" id="TIGR02937">
    <property type="entry name" value="sigma70-ECF"/>
    <property type="match status" value="1"/>
</dbReference>
<organism evidence="4 5">
    <name type="scientific">Teichococcus coralli</name>
    <dbReference type="NCBI Taxonomy" id="2545983"/>
    <lineage>
        <taxon>Bacteria</taxon>
        <taxon>Pseudomonadati</taxon>
        <taxon>Pseudomonadota</taxon>
        <taxon>Alphaproteobacteria</taxon>
        <taxon>Acetobacterales</taxon>
        <taxon>Roseomonadaceae</taxon>
        <taxon>Roseomonas</taxon>
    </lineage>
</organism>
<accession>A0A845BFQ7</accession>
<evidence type="ECO:0000259" key="3">
    <source>
        <dbReference type="Pfam" id="PF08281"/>
    </source>
</evidence>
<evidence type="ECO:0000313" key="4">
    <source>
        <dbReference type="EMBL" id="MXP64884.1"/>
    </source>
</evidence>
<dbReference type="InterPro" id="IPR036388">
    <property type="entry name" value="WH-like_DNA-bd_sf"/>
</dbReference>
<protein>
    <submittedName>
        <fullName evidence="4">Sigma-70 family RNA polymerase sigma factor</fullName>
    </submittedName>
</protein>
<dbReference type="Pfam" id="PF04542">
    <property type="entry name" value="Sigma70_r2"/>
    <property type="match status" value="1"/>
</dbReference>
<dbReference type="RefSeq" id="WP_160938286.1">
    <property type="nucleotide sequence ID" value="NZ_SNVJ01000015.1"/>
</dbReference>
<dbReference type="Pfam" id="PF08281">
    <property type="entry name" value="Sigma70_r4_2"/>
    <property type="match status" value="1"/>
</dbReference>
<comment type="caution">
    <text evidence="4">The sequence shown here is derived from an EMBL/GenBank/DDBJ whole genome shotgun (WGS) entry which is preliminary data.</text>
</comment>
<comment type="subunit">
    <text evidence="1">Interacts transiently with the RNA polymerase catalytic core formed by RpoA, RpoB, RpoC and RpoZ (2 alpha, 1 beta, 1 beta' and 1 omega subunit) to form the RNA polymerase holoenzyme that can initiate transcription.</text>
</comment>
<dbReference type="GO" id="GO:0003677">
    <property type="term" value="F:DNA binding"/>
    <property type="evidence" value="ECO:0007669"/>
    <property type="project" value="InterPro"/>
</dbReference>
<dbReference type="Gene3D" id="3.10.450.50">
    <property type="match status" value="1"/>
</dbReference>